<proteinExistence type="predicted"/>
<dbReference type="RefSeq" id="XP_044543906.1">
    <property type="nucleotide sequence ID" value="XM_044686024.1"/>
</dbReference>
<organism evidence="2 3">
    <name type="scientific">Naegleria lovaniensis</name>
    <name type="common">Amoeba</name>
    <dbReference type="NCBI Taxonomy" id="51637"/>
    <lineage>
        <taxon>Eukaryota</taxon>
        <taxon>Discoba</taxon>
        <taxon>Heterolobosea</taxon>
        <taxon>Tetramitia</taxon>
        <taxon>Eutetramitia</taxon>
        <taxon>Vahlkampfiidae</taxon>
        <taxon>Naegleria</taxon>
    </lineage>
</organism>
<sequence length="394" mass="44176">METLFRPEHIHFRYHRSQVSTLKLLLSDRASSPSTSVSLSSNVSSTSTAAVNSINNTATSNIQESTATTNTTNQLSPQPSGRSRRQPTSSRCVSPYKSPNTSGRLKATIAKGVKEQEAAIDNGSASLYAEKFEQYAEMKKASLDCINKLNSLYNSVEIGVKELSSLWEMLTEIDEQQPGSLFLMDFEEDGDDDIVPPNFSMSNSNTFDTSNSSKVNLKTQRLQICEQVTKLINIESTLLNLVESHQNMLESNFGFSFQAREELERASSTGSLPILKKLPSSNFKDIMDYIDFPSHIQRTVTCSKLFETTRKIIVPNEEEASEASVVELDVVGITGASPLIRSLPSTTFQNNTSNSKVKWREYIRLEKLNKKFQKKLNEFEEVIIQFVQLKQQYS</sequence>
<evidence type="ECO:0000313" key="3">
    <source>
        <dbReference type="Proteomes" id="UP000816034"/>
    </source>
</evidence>
<evidence type="ECO:0000313" key="2">
    <source>
        <dbReference type="EMBL" id="KAG2374732.1"/>
    </source>
</evidence>
<dbReference type="Proteomes" id="UP000816034">
    <property type="component" value="Unassembled WGS sequence"/>
</dbReference>
<dbReference type="AlphaFoldDB" id="A0AA88GBT5"/>
<evidence type="ECO:0000256" key="1">
    <source>
        <dbReference type="SAM" id="MobiDB-lite"/>
    </source>
</evidence>
<accession>A0AA88GBT5</accession>
<reference evidence="2 3" key="1">
    <citation type="journal article" date="2018" name="BMC Genomics">
        <title>The genome of Naegleria lovaniensis, the basis for a comparative approach to unravel pathogenicity factors of the human pathogenic amoeba N. fowleri.</title>
        <authorList>
            <person name="Liechti N."/>
            <person name="Schurch N."/>
            <person name="Bruggmann R."/>
            <person name="Wittwer M."/>
        </authorList>
    </citation>
    <scope>NUCLEOTIDE SEQUENCE [LARGE SCALE GENOMIC DNA]</scope>
    <source>
        <strain evidence="2 3">ATCC 30569</strain>
    </source>
</reference>
<feature type="region of interest" description="Disordered" evidence="1">
    <location>
        <begin position="60"/>
        <end position="103"/>
    </location>
</feature>
<gene>
    <name evidence="2" type="ORF">C9374_010476</name>
</gene>
<keyword evidence="3" id="KW-1185">Reference proteome</keyword>
<dbReference type="EMBL" id="PYSW02000043">
    <property type="protein sequence ID" value="KAG2374732.1"/>
    <property type="molecule type" value="Genomic_DNA"/>
</dbReference>
<dbReference type="GeneID" id="68102930"/>
<name>A0AA88GBT5_NAELO</name>
<feature type="compositionally biased region" description="Polar residues" evidence="1">
    <location>
        <begin position="62"/>
        <end position="103"/>
    </location>
</feature>
<comment type="caution">
    <text evidence="2">The sequence shown here is derived from an EMBL/GenBank/DDBJ whole genome shotgun (WGS) entry which is preliminary data.</text>
</comment>
<protein>
    <submittedName>
        <fullName evidence="2">Uncharacterized protein</fullName>
    </submittedName>
</protein>